<dbReference type="RefSeq" id="WP_042023328.1">
    <property type="nucleotide sequence ID" value="NZ_CAWNSS010000030.1"/>
</dbReference>
<reference evidence="4 6" key="2">
    <citation type="journal article" date="2017" name="Front. Microbiol.">
        <title>Strong Genomic and Phenotypic Heterogeneity in the Aeromonas sobria Species Complex.</title>
        <authorList>
            <person name="Gauthier J."/>
            <person name="Vincent A.T."/>
            <person name="Charette S.J."/>
            <person name="Derome N."/>
        </authorList>
    </citation>
    <scope>NUCLEOTIDE SEQUENCE [LARGE SCALE GENOMIC DNA]</scope>
    <source>
        <strain evidence="4 6">JF2635</strain>
    </source>
</reference>
<dbReference type="EMBL" id="LJZX01000030">
    <property type="protein sequence ID" value="PKQ79638.1"/>
    <property type="molecule type" value="Genomic_DNA"/>
</dbReference>
<dbReference type="PROSITE" id="PS50110">
    <property type="entry name" value="RESPONSE_REGULATORY"/>
    <property type="match status" value="1"/>
</dbReference>
<evidence type="ECO:0000313" key="3">
    <source>
        <dbReference type="EMBL" id="OHY92428.1"/>
    </source>
</evidence>
<dbReference type="GO" id="GO:0000160">
    <property type="term" value="P:phosphorelay signal transduction system"/>
    <property type="evidence" value="ECO:0007669"/>
    <property type="project" value="InterPro"/>
</dbReference>
<dbReference type="InterPro" id="IPR011006">
    <property type="entry name" value="CheY-like_superfamily"/>
</dbReference>
<dbReference type="Proteomes" id="UP000179934">
    <property type="component" value="Unassembled WGS sequence"/>
</dbReference>
<dbReference type="STRING" id="646.BJD16_13145"/>
<evidence type="ECO:0000259" key="2">
    <source>
        <dbReference type="PROSITE" id="PS50110"/>
    </source>
</evidence>
<keyword evidence="1" id="KW-0597">Phosphoprotein</keyword>
<sequence length="414" mass="45894">MIITDEELLALLDSEEHEAAGFCPIVLYALDRTSHELASAMTLPSYVTLIRTQPDACWQWQGLFAAGAIALYDPGAHQQADYLPQLQQHEGIYAIGEDWQGGLVASYRDWCNWLAARKILLLEDHPFQGVQMQQTIAALGLSCQWVQDETTCLAALEAGDISLLVCDLSLVEQDAISLLMSQPQLQEAGLPIVLLSAHEQTLIDGARRLLHDAGFNILAALAKPLDCDALLRLLRGLYLGPLRQQRLSGQRRTIRLWQGAVLGQLGLLSSPGFQHPVWLAVTGLPSRWEALKEWLAEQSRTPSELTLLIHRRDHLLSNADRFALVLQASLAGSKLALLLDSSQHLPFDLLERLPLQAVLLGQGILPELDALPPDSLLGRFMTRVGELGITIYLDDPYNLLDVEVWRDRGIAGRW</sequence>
<dbReference type="Gene3D" id="3.40.50.2300">
    <property type="match status" value="1"/>
</dbReference>
<reference evidence="3 5" key="1">
    <citation type="submission" date="2016-09" db="EMBL/GenBank/DDBJ databases">
        <title>Draft Genome Sequence of Aeromonas sobria Strain 08005, Isolated from Sick Rana catesbeiana.</title>
        <authorList>
            <person name="Yang Q."/>
        </authorList>
    </citation>
    <scope>NUCLEOTIDE SEQUENCE [LARGE SCALE GENOMIC DNA]</scope>
    <source>
        <strain evidence="3 5">08005</strain>
    </source>
</reference>
<feature type="modified residue" description="4-aspartylphosphate" evidence="1">
    <location>
        <position position="167"/>
    </location>
</feature>
<feature type="domain" description="Response regulatory" evidence="2">
    <location>
        <begin position="118"/>
        <end position="238"/>
    </location>
</feature>
<evidence type="ECO:0000313" key="5">
    <source>
        <dbReference type="Proteomes" id="UP000179934"/>
    </source>
</evidence>
<dbReference type="Proteomes" id="UP000233526">
    <property type="component" value="Unassembled WGS sequence"/>
</dbReference>
<proteinExistence type="predicted"/>
<dbReference type="EMBL" id="MKFU01000014">
    <property type="protein sequence ID" value="OHY92428.1"/>
    <property type="molecule type" value="Genomic_DNA"/>
</dbReference>
<dbReference type="OrthoDB" id="9812358at2"/>
<gene>
    <name evidence="4" type="ORF">AOX56_13750</name>
    <name evidence="3" type="ORF">BJD16_13145</name>
</gene>
<organism evidence="3 5">
    <name type="scientific">Aeromonas sobria</name>
    <dbReference type="NCBI Taxonomy" id="646"/>
    <lineage>
        <taxon>Bacteria</taxon>
        <taxon>Pseudomonadati</taxon>
        <taxon>Pseudomonadota</taxon>
        <taxon>Gammaproteobacteria</taxon>
        <taxon>Aeromonadales</taxon>
        <taxon>Aeromonadaceae</taxon>
        <taxon>Aeromonas</taxon>
    </lineage>
</organism>
<evidence type="ECO:0000313" key="4">
    <source>
        <dbReference type="EMBL" id="PKQ79638.1"/>
    </source>
</evidence>
<dbReference type="InterPro" id="IPR001789">
    <property type="entry name" value="Sig_transdc_resp-reg_receiver"/>
</dbReference>
<comment type="caution">
    <text evidence="3">The sequence shown here is derived from an EMBL/GenBank/DDBJ whole genome shotgun (WGS) entry which is preliminary data.</text>
</comment>
<accession>A0A1S2CWP4</accession>
<dbReference type="AlphaFoldDB" id="A0A1S2CWP4"/>
<protein>
    <submittedName>
        <fullName evidence="4">Chemotaxis protein CheY</fullName>
    </submittedName>
</protein>
<evidence type="ECO:0000313" key="6">
    <source>
        <dbReference type="Proteomes" id="UP000233526"/>
    </source>
</evidence>
<name>A0A1S2CWP4_AERSO</name>
<evidence type="ECO:0000256" key="1">
    <source>
        <dbReference type="PROSITE-ProRule" id="PRU00169"/>
    </source>
</evidence>
<dbReference type="SUPFAM" id="SSF52172">
    <property type="entry name" value="CheY-like"/>
    <property type="match status" value="1"/>
</dbReference>
<dbReference type="GeneID" id="58923870"/>